<name>A0A1I1PK00_RUMAL</name>
<accession>A0A1I1PK00</accession>
<dbReference type="OrthoDB" id="573695at2"/>
<proteinExistence type="predicted"/>
<dbReference type="AlphaFoldDB" id="A0A1I1PK00"/>
<sequence>MKTVHYFFKQIGEKATCKDLHVSTRYCTDKEAQENCNELNRLNDGYFYFMEAEDVRREGVS</sequence>
<organism evidence="1 2">
    <name type="scientific">Ruminococcus albus</name>
    <dbReference type="NCBI Taxonomy" id="1264"/>
    <lineage>
        <taxon>Bacteria</taxon>
        <taxon>Bacillati</taxon>
        <taxon>Bacillota</taxon>
        <taxon>Clostridia</taxon>
        <taxon>Eubacteriales</taxon>
        <taxon>Oscillospiraceae</taxon>
        <taxon>Ruminococcus</taxon>
    </lineage>
</organism>
<evidence type="ECO:0000313" key="1">
    <source>
        <dbReference type="EMBL" id="SFD10141.1"/>
    </source>
</evidence>
<protein>
    <submittedName>
        <fullName evidence="1">Uncharacterized protein</fullName>
    </submittedName>
</protein>
<reference evidence="1 2" key="1">
    <citation type="submission" date="2016-10" db="EMBL/GenBank/DDBJ databases">
        <authorList>
            <person name="de Groot N.N."/>
        </authorList>
    </citation>
    <scope>NUCLEOTIDE SEQUENCE [LARGE SCALE GENOMIC DNA]</scope>
    <source>
        <strain evidence="1 2">AR67</strain>
    </source>
</reference>
<evidence type="ECO:0000313" key="2">
    <source>
        <dbReference type="Proteomes" id="UP000182192"/>
    </source>
</evidence>
<dbReference type="EMBL" id="FOKQ01000035">
    <property type="protein sequence ID" value="SFD10141.1"/>
    <property type="molecule type" value="Genomic_DNA"/>
</dbReference>
<dbReference type="Proteomes" id="UP000182192">
    <property type="component" value="Unassembled WGS sequence"/>
</dbReference>
<gene>
    <name evidence="1" type="ORF">SAMN02910406_03097</name>
</gene>
<dbReference type="RefSeq" id="WP_074962904.1">
    <property type="nucleotide sequence ID" value="NZ_FOKQ01000035.1"/>
</dbReference>